<dbReference type="Gene3D" id="3.90.1150.10">
    <property type="entry name" value="Aspartate Aminotransferase, domain 1"/>
    <property type="match status" value="1"/>
</dbReference>
<reference evidence="14 15" key="1">
    <citation type="submission" date="2020-10" db="EMBL/GenBank/DDBJ databases">
        <title>Campylobacter and Helicobacter PacBio genomes.</title>
        <authorList>
            <person name="Lane C."/>
        </authorList>
    </citation>
    <scope>NUCLEOTIDE SEQUENCE [LARGE SCALE GENOMIC DNA]</scope>
    <source>
        <strain evidence="14 15">2016D-0077</strain>
    </source>
</reference>
<proteinExistence type="inferred from homology"/>
<keyword evidence="7 12" id="KW-0663">Pyridoxal phosphate</keyword>
<comment type="caution">
    <text evidence="12">Lacks conserved residue(s) required for the propagation of feature annotation.</text>
</comment>
<dbReference type="PANTHER" id="PTHR43247:SF1">
    <property type="entry name" value="PHOSPHOSERINE AMINOTRANSFERASE"/>
    <property type="match status" value="1"/>
</dbReference>
<evidence type="ECO:0000256" key="9">
    <source>
        <dbReference type="ARBA" id="ARBA00023299"/>
    </source>
</evidence>
<dbReference type="GO" id="GO:0004648">
    <property type="term" value="F:O-phospho-L-serine:2-oxoglutarate aminotransferase activity"/>
    <property type="evidence" value="ECO:0007669"/>
    <property type="project" value="UniProtKB-UniRule"/>
</dbReference>
<dbReference type="NCBIfam" id="NF003764">
    <property type="entry name" value="PRK05355.1"/>
    <property type="match status" value="1"/>
</dbReference>
<feature type="binding site" evidence="12">
    <location>
        <position position="41"/>
    </location>
    <ligand>
        <name>L-glutamate</name>
        <dbReference type="ChEBI" id="CHEBI:29985"/>
    </ligand>
</feature>
<evidence type="ECO:0000256" key="11">
    <source>
        <dbReference type="ARBA" id="ARBA00049007"/>
    </source>
</evidence>
<dbReference type="InterPro" id="IPR000192">
    <property type="entry name" value="Aminotrans_V_dom"/>
</dbReference>
<evidence type="ECO:0000256" key="10">
    <source>
        <dbReference type="ARBA" id="ARBA00047630"/>
    </source>
</evidence>
<evidence type="ECO:0000256" key="8">
    <source>
        <dbReference type="ARBA" id="ARBA00023096"/>
    </source>
</evidence>
<comment type="catalytic activity">
    <reaction evidence="11 12">
        <text>O-phospho-L-serine + 2-oxoglutarate = 3-phosphooxypyruvate + L-glutamate</text>
        <dbReference type="Rhea" id="RHEA:14329"/>
        <dbReference type="ChEBI" id="CHEBI:16810"/>
        <dbReference type="ChEBI" id="CHEBI:18110"/>
        <dbReference type="ChEBI" id="CHEBI:29985"/>
        <dbReference type="ChEBI" id="CHEBI:57524"/>
        <dbReference type="EC" id="2.6.1.52"/>
    </reaction>
</comment>
<dbReference type="HAMAP" id="MF_00160">
    <property type="entry name" value="SerC_aminotrans_5"/>
    <property type="match status" value="1"/>
</dbReference>
<accession>A0A7M1LGJ6</accession>
<keyword evidence="5 12" id="KW-0028">Amino-acid biosynthesis</keyword>
<dbReference type="InterPro" id="IPR022278">
    <property type="entry name" value="Pser_aminoTfrase"/>
</dbReference>
<comment type="subunit">
    <text evidence="12">Homodimer.</text>
</comment>
<evidence type="ECO:0000313" key="14">
    <source>
        <dbReference type="EMBL" id="QOQ87717.1"/>
    </source>
</evidence>
<keyword evidence="12" id="KW-0963">Cytoplasm</keyword>
<dbReference type="EC" id="2.6.1.52" evidence="12"/>
<dbReference type="Gene3D" id="3.40.640.10">
    <property type="entry name" value="Type I PLP-dependent aspartate aminotransferase-like (Major domain)"/>
    <property type="match status" value="1"/>
</dbReference>
<gene>
    <name evidence="12 14" type="primary">serC</name>
    <name evidence="14" type="ORF">IMC76_02580</name>
</gene>
<evidence type="ECO:0000256" key="4">
    <source>
        <dbReference type="ARBA" id="ARBA00022576"/>
    </source>
</evidence>
<comment type="subcellular location">
    <subcellularLocation>
        <location evidence="12">Cytoplasm</location>
    </subcellularLocation>
</comment>
<keyword evidence="9 12" id="KW-0718">Serine biosynthesis</keyword>
<evidence type="ECO:0000256" key="6">
    <source>
        <dbReference type="ARBA" id="ARBA00022679"/>
    </source>
</evidence>
<comment type="catalytic activity">
    <reaction evidence="10 12">
        <text>4-(phosphooxy)-L-threonine + 2-oxoglutarate = (R)-3-hydroxy-2-oxo-4-phosphooxybutanoate + L-glutamate</text>
        <dbReference type="Rhea" id="RHEA:16573"/>
        <dbReference type="ChEBI" id="CHEBI:16810"/>
        <dbReference type="ChEBI" id="CHEBI:29985"/>
        <dbReference type="ChEBI" id="CHEBI:58452"/>
        <dbReference type="ChEBI" id="CHEBI:58538"/>
        <dbReference type="EC" id="2.6.1.52"/>
    </reaction>
</comment>
<evidence type="ECO:0000256" key="5">
    <source>
        <dbReference type="ARBA" id="ARBA00022605"/>
    </source>
</evidence>
<comment type="pathway">
    <text evidence="2 12">Amino-acid biosynthesis; L-serine biosynthesis; L-serine from 3-phospho-D-glycerate: step 2/3.</text>
</comment>
<sequence>MRVINFNAGPSGMPLSVLEKAKDEFLSYKGLGLSIIEMSHRSAEFEAIVESATSKVRKLYGFGDEYAVLYLQGGASLQFAQIPMNLSTGKVCEYIDTDTWTNKAIKEAKILGANVKVVASSESENFNHIPATTQDDFSKDADYTYICSNNTIRGTQYKEFPKSKSTLVIDSSSDLFSRPIDISNVGVFYGGVQKNAGPAGVTLVVIKKELANRVNESKVPSILRYTTQIKANSMSNTPNTFGIYMFDLMLDWVIENGGLLGMQNKNIQKAKLLYSAIDEMSEFYKGHAKVDSRSLMNVTFNLASADLESKFANEAKEAGMIGLKGHRSVGGIRASIYNAVSLDDVKTLVEYMREFARKNG</sequence>
<protein>
    <recommendedName>
        <fullName evidence="12">Phosphoserine aminotransferase</fullName>
        <ecNumber evidence="12">2.6.1.52</ecNumber>
    </recommendedName>
    <alternativeName>
        <fullName evidence="12">Phosphohydroxythreonine aminotransferase</fullName>
        <shortName evidence="12">PSAT</shortName>
    </alternativeName>
</protein>
<evidence type="ECO:0000256" key="1">
    <source>
        <dbReference type="ARBA" id="ARBA00004915"/>
    </source>
</evidence>
<comment type="cofactor">
    <cofactor evidence="12">
        <name>pyridoxal 5'-phosphate</name>
        <dbReference type="ChEBI" id="CHEBI:597326"/>
    </cofactor>
    <text evidence="12">Binds 1 pyridoxal phosphate per subunit.</text>
</comment>
<dbReference type="NCBIfam" id="TIGR01364">
    <property type="entry name" value="serC_1"/>
    <property type="match status" value="1"/>
</dbReference>
<feature type="binding site" evidence="12">
    <location>
        <position position="170"/>
    </location>
    <ligand>
        <name>pyridoxal 5'-phosphate</name>
        <dbReference type="ChEBI" id="CHEBI:597326"/>
    </ligand>
</feature>
<feature type="binding site" evidence="12">
    <location>
        <position position="193"/>
    </location>
    <ligand>
        <name>pyridoxal 5'-phosphate</name>
        <dbReference type="ChEBI" id="CHEBI:597326"/>
    </ligand>
</feature>
<dbReference type="FunFam" id="3.40.640.10:FF:000010">
    <property type="entry name" value="Phosphoserine aminotransferase"/>
    <property type="match status" value="1"/>
</dbReference>
<keyword evidence="4 12" id="KW-0032">Aminotransferase</keyword>
<dbReference type="PIRSF" id="PIRSF000525">
    <property type="entry name" value="SerC"/>
    <property type="match status" value="1"/>
</dbReference>
<feature type="binding site" evidence="12">
    <location>
        <position position="151"/>
    </location>
    <ligand>
        <name>pyridoxal 5'-phosphate</name>
        <dbReference type="ChEBI" id="CHEBI:597326"/>
    </ligand>
</feature>
<dbReference type="OrthoDB" id="9809412at2"/>
<dbReference type="GO" id="GO:0005737">
    <property type="term" value="C:cytoplasm"/>
    <property type="evidence" value="ECO:0007669"/>
    <property type="project" value="UniProtKB-SubCell"/>
</dbReference>
<dbReference type="GO" id="GO:0008615">
    <property type="term" value="P:pyridoxine biosynthetic process"/>
    <property type="evidence" value="ECO:0007669"/>
    <property type="project" value="UniProtKB-UniRule"/>
</dbReference>
<dbReference type="Pfam" id="PF00266">
    <property type="entry name" value="Aminotran_5"/>
    <property type="match status" value="1"/>
</dbReference>
<feature type="domain" description="Aminotransferase class V" evidence="13">
    <location>
        <begin position="4"/>
        <end position="348"/>
    </location>
</feature>
<evidence type="ECO:0000259" key="13">
    <source>
        <dbReference type="Pfam" id="PF00266"/>
    </source>
</evidence>
<feature type="binding site" evidence="12">
    <location>
        <begin position="75"/>
        <end position="76"/>
    </location>
    <ligand>
        <name>pyridoxal 5'-phosphate</name>
        <dbReference type="ChEBI" id="CHEBI:597326"/>
    </ligand>
</feature>
<dbReference type="UniPathway" id="UPA00135">
    <property type="reaction ID" value="UER00197"/>
</dbReference>
<dbReference type="UniPathway" id="UPA00244">
    <property type="reaction ID" value="UER00311"/>
</dbReference>
<evidence type="ECO:0000256" key="3">
    <source>
        <dbReference type="ARBA" id="ARBA00006904"/>
    </source>
</evidence>
<comment type="function">
    <text evidence="12">Catalyzes the reversible conversion of 3-phosphohydroxypyruvate to phosphoserine and of 3-hydroxy-2-oxo-4-phosphonooxybutanoate to phosphohydroxythreonine.</text>
</comment>
<dbReference type="GO" id="GO:0006564">
    <property type="term" value="P:L-serine biosynthetic process"/>
    <property type="evidence" value="ECO:0007669"/>
    <property type="project" value="UniProtKB-UniRule"/>
</dbReference>
<dbReference type="GO" id="GO:0030170">
    <property type="term" value="F:pyridoxal phosphate binding"/>
    <property type="evidence" value="ECO:0007669"/>
    <property type="project" value="UniProtKB-UniRule"/>
</dbReference>
<dbReference type="SUPFAM" id="SSF53383">
    <property type="entry name" value="PLP-dependent transferases"/>
    <property type="match status" value="1"/>
</dbReference>
<dbReference type="EMBL" id="CP063078">
    <property type="protein sequence ID" value="QOQ87717.1"/>
    <property type="molecule type" value="Genomic_DNA"/>
</dbReference>
<keyword evidence="6 12" id="KW-0808">Transferase</keyword>
<dbReference type="AlphaFoldDB" id="A0A7M1LGJ6"/>
<evidence type="ECO:0000256" key="12">
    <source>
        <dbReference type="HAMAP-Rule" id="MF_00160"/>
    </source>
</evidence>
<keyword evidence="8 12" id="KW-0664">Pyridoxine biosynthesis</keyword>
<feature type="modified residue" description="N6-(pyridoxal phosphate)lysine" evidence="12">
    <location>
        <position position="194"/>
    </location>
</feature>
<evidence type="ECO:0000313" key="15">
    <source>
        <dbReference type="Proteomes" id="UP000594749"/>
    </source>
</evidence>
<keyword evidence="15" id="KW-1185">Reference proteome</keyword>
<comment type="pathway">
    <text evidence="1 12">Cofactor biosynthesis; pyridoxine 5'-phosphate biosynthesis; pyridoxine 5'-phosphate from D-erythrose 4-phosphate: step 3/5.</text>
</comment>
<dbReference type="InterPro" id="IPR015421">
    <property type="entry name" value="PyrdxlP-dep_Trfase_major"/>
</dbReference>
<evidence type="ECO:0000256" key="2">
    <source>
        <dbReference type="ARBA" id="ARBA00005099"/>
    </source>
</evidence>
<name>A0A7M1LGJ6_9BACT</name>
<dbReference type="Proteomes" id="UP000594749">
    <property type="component" value="Chromosome"/>
</dbReference>
<dbReference type="InterPro" id="IPR015424">
    <property type="entry name" value="PyrdxlP-dep_Trfase"/>
</dbReference>
<dbReference type="FunFam" id="3.90.1150.10:FF:000006">
    <property type="entry name" value="Phosphoserine aminotransferase"/>
    <property type="match status" value="1"/>
</dbReference>
<feature type="binding site" evidence="12">
    <location>
        <begin position="236"/>
        <end position="237"/>
    </location>
    <ligand>
        <name>pyridoxal 5'-phosphate</name>
        <dbReference type="ChEBI" id="CHEBI:597326"/>
    </ligand>
</feature>
<evidence type="ECO:0000256" key="7">
    <source>
        <dbReference type="ARBA" id="ARBA00022898"/>
    </source>
</evidence>
<dbReference type="InterPro" id="IPR015422">
    <property type="entry name" value="PyrdxlP-dep_Trfase_small"/>
</dbReference>
<dbReference type="PANTHER" id="PTHR43247">
    <property type="entry name" value="PHOSPHOSERINE AMINOTRANSFERASE"/>
    <property type="match status" value="1"/>
</dbReference>
<feature type="binding site" evidence="12">
    <location>
        <position position="100"/>
    </location>
    <ligand>
        <name>pyridoxal 5'-phosphate</name>
        <dbReference type="ChEBI" id="CHEBI:597326"/>
    </ligand>
</feature>
<organism evidence="14 15">
    <name type="scientific">Campylobacter corcagiensis</name>
    <dbReference type="NCBI Taxonomy" id="1448857"/>
    <lineage>
        <taxon>Bacteria</taxon>
        <taxon>Pseudomonadati</taxon>
        <taxon>Campylobacterota</taxon>
        <taxon>Epsilonproteobacteria</taxon>
        <taxon>Campylobacterales</taxon>
        <taxon>Campylobacteraceae</taxon>
        <taxon>Campylobacter</taxon>
    </lineage>
</organism>
<dbReference type="RefSeq" id="WP_025802569.1">
    <property type="nucleotide sequence ID" value="NZ_CP053842.1"/>
</dbReference>
<comment type="similarity">
    <text evidence="3 12">Belongs to the class-V pyridoxal-phosphate-dependent aminotransferase family. SerC subfamily.</text>
</comment>